<evidence type="ECO:0000256" key="9">
    <source>
        <dbReference type="ARBA" id="ARBA00022801"/>
    </source>
</evidence>
<dbReference type="PROSITE" id="PS50802">
    <property type="entry name" value="OTU"/>
    <property type="match status" value="1"/>
</dbReference>
<keyword evidence="4" id="KW-0645">Protease</keyword>
<dbReference type="GO" id="GO:0005634">
    <property type="term" value="C:nucleus"/>
    <property type="evidence" value="ECO:0007669"/>
    <property type="project" value="TreeGrafter"/>
</dbReference>
<keyword evidence="7" id="KW-0863">Zinc-finger</keyword>
<evidence type="ECO:0000256" key="1">
    <source>
        <dbReference type="ARBA" id="ARBA00000707"/>
    </source>
</evidence>
<dbReference type="InterPro" id="IPR051346">
    <property type="entry name" value="OTU_Deubiquitinase"/>
</dbReference>
<evidence type="ECO:0000256" key="4">
    <source>
        <dbReference type="ARBA" id="ARBA00022670"/>
    </source>
</evidence>
<name>A0A1I8HX26_9PLAT</name>
<dbReference type="AlphaFoldDB" id="A0A1I8HX26"/>
<dbReference type="PROSITE" id="PS01358">
    <property type="entry name" value="ZF_RANBP2_1"/>
    <property type="match status" value="3"/>
</dbReference>
<evidence type="ECO:0000256" key="11">
    <source>
        <dbReference type="ARBA" id="ARBA00022833"/>
    </source>
</evidence>
<dbReference type="Pfam" id="PF02338">
    <property type="entry name" value="OTU"/>
    <property type="match status" value="1"/>
</dbReference>
<protein>
    <recommendedName>
        <fullName evidence="3">ubiquitinyl hydrolase 1</fullName>
        <ecNumber evidence="3">3.4.19.12</ecNumber>
    </recommendedName>
</protein>
<dbReference type="Proteomes" id="UP000095280">
    <property type="component" value="Unplaced"/>
</dbReference>
<evidence type="ECO:0000256" key="7">
    <source>
        <dbReference type="ARBA" id="ARBA00022771"/>
    </source>
</evidence>
<dbReference type="EC" id="3.4.19.12" evidence="3"/>
<evidence type="ECO:0000256" key="2">
    <source>
        <dbReference type="ARBA" id="ARBA00005865"/>
    </source>
</evidence>
<reference evidence="13" key="1">
    <citation type="submission" date="2016-11" db="UniProtKB">
        <authorList>
            <consortium name="WormBaseParasite"/>
        </authorList>
    </citation>
    <scope>IDENTIFICATION</scope>
</reference>
<dbReference type="SMART" id="SM00547">
    <property type="entry name" value="ZnF_RBZ"/>
    <property type="match status" value="3"/>
</dbReference>
<dbReference type="OrthoDB" id="6275030at2759"/>
<sequence>MTEREKWSCPVCTYANWPASRHCVCCRTKKCLVGVSNSNSGGNNSRAPTATTKTANSKTNSTTLSTSAAEQSEADGENDDDDNEEDDDGCYGNRTGDEDEEEEEEDIYKLAAGRSRRRSRQKQRQRQSRRRILPDDAVIADESTTTTAASMSRTTPAAGGARTSPPIRPPGSPSELKWSCPACTFLNWPRSHRCVQCYTENSNPPPSSASPPPAAPPSATSSSSPDPSAASLATGVAPPHQNQSTNPFGKWACKICTYENWPNTAKCAMCERRRSESPPAEGATGGGGGGFSVGGSSSVICGGRQSPNHDHDFLWLCACLAAVDGDSGPVEAYINAPGASIARRLTKAEAAQLNRYRGNAVFAPNMSLSSLLVRYSASQEQLMSLLVQAVHLRSHTKRLPCQVSPETALNIRRHVIGSLRQRKGPLPCFYVNDHSLFYLPASLGYHELPQHVQDQLMSDVVDSAVQKELESVGAVNWWPADSGAFRMWALWNRTAGDCLLDSVLQASWGILDEDNSMRRALSESLHDCEDAFYSRWRDYEEQQLATSLLCYSLSEAQWRRDWEALLRRARMPGESLEQIHVFALCHVLRRPIIILGVRIICNYRDEPIAYSNFQGVYLPLLWERAFCSRNPLCLAYTKNHFSALMPLQSPSRRPDIVGLSGGNAYGLLPLCDRYGVRLPVHFLAADEANRRESLLADWLDCVRCGVGGQQLMCRVRLGCGRPHPLVHQLLCQWLDHYRLSAAAADNDNLDNNNSGSNNHTEDFVDSRDEDERVPCNSPELISSSTSSNSSTRSSSSTSLYDQQQEKLASDNTVGNATHATTSSSNVGIEEAELTSSVAAPSSAEFK</sequence>
<keyword evidence="6" id="KW-0479">Metal-binding</keyword>
<evidence type="ECO:0000313" key="13">
    <source>
        <dbReference type="WBParaSite" id="maker-uti_cns_0008262-snap-gene-0.4-mRNA-1"/>
    </source>
</evidence>
<keyword evidence="10" id="KW-0788">Thiol protease</keyword>
<dbReference type="GO" id="GO:0004843">
    <property type="term" value="F:cysteine-type deubiquitinase activity"/>
    <property type="evidence" value="ECO:0007669"/>
    <property type="project" value="UniProtKB-EC"/>
</dbReference>
<dbReference type="InterPro" id="IPR003323">
    <property type="entry name" value="OTU_dom"/>
</dbReference>
<dbReference type="GO" id="GO:0008270">
    <property type="term" value="F:zinc ion binding"/>
    <property type="evidence" value="ECO:0007669"/>
    <property type="project" value="UniProtKB-KW"/>
</dbReference>
<dbReference type="PANTHER" id="PTHR13367:SF28">
    <property type="entry name" value="UBIQUITIN THIOESTERASE ZRANB1"/>
    <property type="match status" value="1"/>
</dbReference>
<keyword evidence="12" id="KW-1185">Reference proteome</keyword>
<keyword evidence="11" id="KW-0862">Zinc</keyword>
<dbReference type="CDD" id="cd22767">
    <property type="entry name" value="OTU_ZRANB1"/>
    <property type="match status" value="1"/>
</dbReference>
<accession>A0A1I8HX26</accession>
<evidence type="ECO:0000256" key="10">
    <source>
        <dbReference type="ARBA" id="ARBA00022807"/>
    </source>
</evidence>
<dbReference type="GO" id="GO:0005737">
    <property type="term" value="C:cytoplasm"/>
    <property type="evidence" value="ECO:0007669"/>
    <property type="project" value="TreeGrafter"/>
</dbReference>
<evidence type="ECO:0000256" key="5">
    <source>
        <dbReference type="ARBA" id="ARBA00022687"/>
    </source>
</evidence>
<evidence type="ECO:0000256" key="8">
    <source>
        <dbReference type="ARBA" id="ARBA00022786"/>
    </source>
</evidence>
<dbReference type="GO" id="GO:0016055">
    <property type="term" value="P:Wnt signaling pathway"/>
    <property type="evidence" value="ECO:0007669"/>
    <property type="project" value="UniProtKB-KW"/>
</dbReference>
<dbReference type="InterPro" id="IPR001876">
    <property type="entry name" value="Znf_RanBP2"/>
</dbReference>
<evidence type="ECO:0000256" key="3">
    <source>
        <dbReference type="ARBA" id="ARBA00012759"/>
    </source>
</evidence>
<dbReference type="SUPFAM" id="SSF90209">
    <property type="entry name" value="Ran binding protein zinc finger-like"/>
    <property type="match status" value="2"/>
</dbReference>
<comment type="catalytic activity">
    <reaction evidence="1">
        <text>Thiol-dependent hydrolysis of ester, thioester, amide, peptide and isopeptide bonds formed by the C-terminal Gly of ubiquitin (a 76-residue protein attached to proteins as an intracellular targeting signal).</text>
        <dbReference type="EC" id="3.4.19.12"/>
    </reaction>
</comment>
<keyword evidence="8" id="KW-0833">Ubl conjugation pathway</keyword>
<organism evidence="12 13">
    <name type="scientific">Macrostomum lignano</name>
    <dbReference type="NCBI Taxonomy" id="282301"/>
    <lineage>
        <taxon>Eukaryota</taxon>
        <taxon>Metazoa</taxon>
        <taxon>Spiralia</taxon>
        <taxon>Lophotrochozoa</taxon>
        <taxon>Platyhelminthes</taxon>
        <taxon>Rhabditophora</taxon>
        <taxon>Macrostomorpha</taxon>
        <taxon>Macrostomida</taxon>
        <taxon>Macrostomidae</taxon>
        <taxon>Macrostomum</taxon>
    </lineage>
</organism>
<proteinExistence type="inferred from homology"/>
<evidence type="ECO:0000313" key="12">
    <source>
        <dbReference type="Proteomes" id="UP000095280"/>
    </source>
</evidence>
<dbReference type="PROSITE" id="PS50199">
    <property type="entry name" value="ZF_RANBP2_2"/>
    <property type="match status" value="3"/>
</dbReference>
<dbReference type="Gene3D" id="1.25.40.560">
    <property type="match status" value="1"/>
</dbReference>
<dbReference type="PANTHER" id="PTHR13367">
    <property type="entry name" value="UBIQUITIN THIOESTERASE"/>
    <property type="match status" value="1"/>
</dbReference>
<evidence type="ECO:0000256" key="6">
    <source>
        <dbReference type="ARBA" id="ARBA00022723"/>
    </source>
</evidence>
<comment type="similarity">
    <text evidence="2">Belongs to the peptidase C64 family.</text>
</comment>
<dbReference type="Gene3D" id="4.10.1060.10">
    <property type="entry name" value="Zinc finger, RanBP2-type"/>
    <property type="match status" value="3"/>
</dbReference>
<keyword evidence="9" id="KW-0378">Hydrolase</keyword>
<dbReference type="GO" id="GO:0071947">
    <property type="term" value="P:protein deubiquitination involved in ubiquitin-dependent protein catabolic process"/>
    <property type="evidence" value="ECO:0007669"/>
    <property type="project" value="TreeGrafter"/>
</dbReference>
<dbReference type="InterPro" id="IPR049768">
    <property type="entry name" value="ZRANB1_OTU"/>
</dbReference>
<dbReference type="WBParaSite" id="maker-uti_cns_0008262-snap-gene-0.4-mRNA-1">
    <property type="protein sequence ID" value="maker-uti_cns_0008262-snap-gene-0.4-mRNA-1"/>
    <property type="gene ID" value="maker-uti_cns_0008262-snap-gene-0.4"/>
</dbReference>
<dbReference type="InterPro" id="IPR036443">
    <property type="entry name" value="Znf_RanBP2_sf"/>
</dbReference>
<dbReference type="STRING" id="282301.A0A1I8HX26"/>
<dbReference type="GO" id="GO:0070530">
    <property type="term" value="F:K63-linked polyubiquitin modification-dependent protein binding"/>
    <property type="evidence" value="ECO:0007669"/>
    <property type="project" value="TreeGrafter"/>
</dbReference>
<keyword evidence="5" id="KW-0879">Wnt signaling pathway</keyword>